<feature type="transmembrane region" description="Helical" evidence="11">
    <location>
        <begin position="334"/>
        <end position="356"/>
    </location>
</feature>
<feature type="region of interest" description="Disordered" evidence="10">
    <location>
        <begin position="18"/>
        <end position="37"/>
    </location>
</feature>
<comment type="subcellular location">
    <subcellularLocation>
        <location evidence="1 9">Cell membrane</location>
        <topology evidence="1 9">Multi-pass membrane protein</topology>
    </subcellularLocation>
</comment>
<dbReference type="GO" id="GO:0005886">
    <property type="term" value="C:plasma membrane"/>
    <property type="evidence" value="ECO:0007669"/>
    <property type="project" value="UniProtKB-SubCell"/>
</dbReference>
<keyword evidence="7 9" id="KW-1133">Transmembrane helix</keyword>
<evidence type="ECO:0000256" key="6">
    <source>
        <dbReference type="ARBA" id="ARBA00022849"/>
    </source>
</evidence>
<comment type="similarity">
    <text evidence="2 9">Belongs to the arsenical resistance-3 (ACR3) (TC 2.A.59) family.</text>
</comment>
<dbReference type="GO" id="GO:0015105">
    <property type="term" value="F:arsenite transmembrane transporter activity"/>
    <property type="evidence" value="ECO:0007669"/>
    <property type="project" value="TreeGrafter"/>
</dbReference>
<feature type="transmembrane region" description="Helical" evidence="11">
    <location>
        <begin position="157"/>
        <end position="176"/>
    </location>
</feature>
<evidence type="ECO:0000256" key="7">
    <source>
        <dbReference type="ARBA" id="ARBA00022989"/>
    </source>
</evidence>
<dbReference type="InterPro" id="IPR038770">
    <property type="entry name" value="Na+/solute_symporter_sf"/>
</dbReference>
<dbReference type="Gene3D" id="1.20.1530.20">
    <property type="match status" value="1"/>
</dbReference>
<gene>
    <name evidence="12" type="primary">ARR3</name>
    <name evidence="12" type="ORF">H4R34_003225</name>
</gene>
<dbReference type="GO" id="GO:0015297">
    <property type="term" value="F:antiporter activity"/>
    <property type="evidence" value="ECO:0007669"/>
    <property type="project" value="UniProtKB-UniRule"/>
</dbReference>
<sequence>MNDHQYASADVEEKEVTSLATASAAEGPDGDNGKKQGAMVRPTMMDIFRGLSWTDRLLPLLILICIIGGALIGNYVEGASATLNSIQVTDVPLPLFIGLLVMMYPVLCKVRYESVGTILRQRAFWQQLSISFGINWVIGPFIMLALAWATLPDLDEYRTGVVLIGIARCIAMVFIWNDLAGGDSEYCALLVAFNSLLQMVLYAPLALFFVKVLSNGDDAQDFSIGYWVICRSVLLFLGIPLGAAIITRLVIRNLLRKPKWYDERFMPVISPLALAGLLFTIVIMFISQGGALVDKIGSVFRTCVPLFLYFPIMFFATFYLCYRLGFDYSLCVTQAFTAASNNFELAIAVAVATFGLDSNESLGAVVGPLMEVPILLLLVYFCLWWKVRLFNPYTGLSWKSEAKSAQGQP</sequence>
<evidence type="ECO:0000256" key="8">
    <source>
        <dbReference type="ARBA" id="ARBA00023136"/>
    </source>
</evidence>
<dbReference type="PANTHER" id="PTHR43057:SF1">
    <property type="entry name" value="ARSENICAL-RESISTANCE PROTEIN 3"/>
    <property type="match status" value="1"/>
</dbReference>
<evidence type="ECO:0000256" key="5">
    <source>
        <dbReference type="ARBA" id="ARBA00022692"/>
    </source>
</evidence>
<keyword evidence="5 9" id="KW-0812">Transmembrane</keyword>
<dbReference type="Proteomes" id="UP001151582">
    <property type="component" value="Unassembled WGS sequence"/>
</dbReference>
<dbReference type="GO" id="GO:0015104">
    <property type="term" value="F:antimonite transmembrane transporter activity"/>
    <property type="evidence" value="ECO:0007669"/>
    <property type="project" value="TreeGrafter"/>
</dbReference>
<name>A0A9W8E8G0_9FUNG</name>
<feature type="transmembrane region" description="Helical" evidence="11">
    <location>
        <begin position="362"/>
        <end position="383"/>
    </location>
</feature>
<feature type="transmembrane region" description="Helical" evidence="11">
    <location>
        <begin position="57"/>
        <end position="76"/>
    </location>
</feature>
<keyword evidence="4 9" id="KW-1003">Cell membrane</keyword>
<dbReference type="GO" id="GO:0046685">
    <property type="term" value="P:response to arsenic-containing substance"/>
    <property type="evidence" value="ECO:0007669"/>
    <property type="project" value="UniProtKB-KW"/>
</dbReference>
<feature type="transmembrane region" description="Helical" evidence="11">
    <location>
        <begin position="224"/>
        <end position="251"/>
    </location>
</feature>
<keyword evidence="6" id="KW-0059">Arsenical resistance</keyword>
<keyword evidence="3 9" id="KW-0813">Transport</keyword>
<evidence type="ECO:0000256" key="9">
    <source>
        <dbReference type="PIRNR" id="PIRNR005508"/>
    </source>
</evidence>
<comment type="caution">
    <text evidence="12">The sequence shown here is derived from an EMBL/GenBank/DDBJ whole genome shotgun (WGS) entry which is preliminary data.</text>
</comment>
<dbReference type="Pfam" id="PF01758">
    <property type="entry name" value="SBF"/>
    <property type="match status" value="1"/>
</dbReference>
<keyword evidence="8 9" id="KW-0472">Membrane</keyword>
<dbReference type="NCBIfam" id="TIGR00832">
    <property type="entry name" value="acr3"/>
    <property type="match status" value="1"/>
</dbReference>
<evidence type="ECO:0000256" key="3">
    <source>
        <dbReference type="ARBA" id="ARBA00022448"/>
    </source>
</evidence>
<reference evidence="12" key="1">
    <citation type="submission" date="2022-07" db="EMBL/GenBank/DDBJ databases">
        <title>Phylogenomic reconstructions and comparative analyses of Kickxellomycotina fungi.</title>
        <authorList>
            <person name="Reynolds N.K."/>
            <person name="Stajich J.E."/>
            <person name="Barry K."/>
            <person name="Grigoriev I.V."/>
            <person name="Crous P."/>
            <person name="Smith M.E."/>
        </authorList>
    </citation>
    <scope>NUCLEOTIDE SEQUENCE</scope>
    <source>
        <strain evidence="12">RSA 567</strain>
    </source>
</reference>
<evidence type="ECO:0000256" key="4">
    <source>
        <dbReference type="ARBA" id="ARBA00022475"/>
    </source>
</evidence>
<dbReference type="FunFam" id="1.20.1530.20:FF:000009">
    <property type="entry name" value="Arsenite transporter, ACR3 family"/>
    <property type="match status" value="1"/>
</dbReference>
<evidence type="ECO:0000313" key="13">
    <source>
        <dbReference type="Proteomes" id="UP001151582"/>
    </source>
</evidence>
<dbReference type="PIRSF" id="PIRSF005508">
    <property type="entry name" value="Acr3"/>
    <property type="match status" value="1"/>
</dbReference>
<feature type="transmembrane region" description="Helical" evidence="11">
    <location>
        <begin position="91"/>
        <end position="107"/>
    </location>
</feature>
<accession>A0A9W8E8G0</accession>
<dbReference type="AlphaFoldDB" id="A0A9W8E8G0"/>
<evidence type="ECO:0000256" key="10">
    <source>
        <dbReference type="SAM" id="MobiDB-lite"/>
    </source>
</evidence>
<evidence type="ECO:0000313" key="12">
    <source>
        <dbReference type="EMBL" id="KAJ1978367.1"/>
    </source>
</evidence>
<evidence type="ECO:0000256" key="11">
    <source>
        <dbReference type="SAM" id="Phobius"/>
    </source>
</evidence>
<dbReference type="EMBL" id="JANBQB010000281">
    <property type="protein sequence ID" value="KAJ1978367.1"/>
    <property type="molecule type" value="Genomic_DNA"/>
</dbReference>
<feature type="transmembrane region" description="Helical" evidence="11">
    <location>
        <begin position="188"/>
        <end position="212"/>
    </location>
</feature>
<dbReference type="OrthoDB" id="187348at2759"/>
<dbReference type="PANTHER" id="PTHR43057">
    <property type="entry name" value="ARSENITE EFFLUX TRANSPORTER"/>
    <property type="match status" value="1"/>
</dbReference>
<dbReference type="InterPro" id="IPR004706">
    <property type="entry name" value="Arsenical-R_Acr3"/>
</dbReference>
<evidence type="ECO:0000256" key="2">
    <source>
        <dbReference type="ARBA" id="ARBA00010110"/>
    </source>
</evidence>
<feature type="transmembrane region" description="Helical" evidence="11">
    <location>
        <begin position="128"/>
        <end position="151"/>
    </location>
</feature>
<organism evidence="12 13">
    <name type="scientific">Dimargaris verticillata</name>
    <dbReference type="NCBI Taxonomy" id="2761393"/>
    <lineage>
        <taxon>Eukaryota</taxon>
        <taxon>Fungi</taxon>
        <taxon>Fungi incertae sedis</taxon>
        <taxon>Zoopagomycota</taxon>
        <taxon>Kickxellomycotina</taxon>
        <taxon>Dimargaritomycetes</taxon>
        <taxon>Dimargaritales</taxon>
        <taxon>Dimargaritaceae</taxon>
        <taxon>Dimargaris</taxon>
    </lineage>
</organism>
<keyword evidence="13" id="KW-1185">Reference proteome</keyword>
<feature type="transmembrane region" description="Helical" evidence="11">
    <location>
        <begin position="299"/>
        <end position="322"/>
    </location>
</feature>
<dbReference type="InterPro" id="IPR002657">
    <property type="entry name" value="BilAc:Na_symport/Acr3"/>
</dbReference>
<proteinExistence type="inferred from homology"/>
<protein>
    <submittedName>
        <fullName evidence="12">Arsenicals resistance</fullName>
    </submittedName>
</protein>
<feature type="transmembrane region" description="Helical" evidence="11">
    <location>
        <begin position="272"/>
        <end position="293"/>
    </location>
</feature>
<evidence type="ECO:0000256" key="1">
    <source>
        <dbReference type="ARBA" id="ARBA00004651"/>
    </source>
</evidence>